<feature type="region of interest" description="Disordered" evidence="1">
    <location>
        <begin position="84"/>
        <end position="144"/>
    </location>
</feature>
<dbReference type="Proteomes" id="UP001633002">
    <property type="component" value="Unassembled WGS sequence"/>
</dbReference>
<proteinExistence type="predicted"/>
<dbReference type="AlphaFoldDB" id="A0ABD3HQN0"/>
<organism evidence="2 3">
    <name type="scientific">Riccia sorocarpa</name>
    <dbReference type="NCBI Taxonomy" id="122646"/>
    <lineage>
        <taxon>Eukaryota</taxon>
        <taxon>Viridiplantae</taxon>
        <taxon>Streptophyta</taxon>
        <taxon>Embryophyta</taxon>
        <taxon>Marchantiophyta</taxon>
        <taxon>Marchantiopsida</taxon>
        <taxon>Marchantiidae</taxon>
        <taxon>Marchantiales</taxon>
        <taxon>Ricciaceae</taxon>
        <taxon>Riccia</taxon>
    </lineage>
</organism>
<feature type="compositionally biased region" description="Polar residues" evidence="1">
    <location>
        <begin position="324"/>
        <end position="339"/>
    </location>
</feature>
<keyword evidence="3" id="KW-1185">Reference proteome</keyword>
<name>A0ABD3HQN0_9MARC</name>
<protein>
    <submittedName>
        <fullName evidence="2">Uncharacterized protein</fullName>
    </submittedName>
</protein>
<dbReference type="EMBL" id="JBJQOH010000003">
    <property type="protein sequence ID" value="KAL3692441.1"/>
    <property type="molecule type" value="Genomic_DNA"/>
</dbReference>
<gene>
    <name evidence="2" type="ORF">R1sor_006092</name>
</gene>
<evidence type="ECO:0000313" key="3">
    <source>
        <dbReference type="Proteomes" id="UP001633002"/>
    </source>
</evidence>
<evidence type="ECO:0000256" key="1">
    <source>
        <dbReference type="SAM" id="MobiDB-lite"/>
    </source>
</evidence>
<feature type="region of interest" description="Disordered" evidence="1">
    <location>
        <begin position="324"/>
        <end position="353"/>
    </location>
</feature>
<sequence>MSYSSCLVSSNAKEENVCSINSSARRIMLSTPLKSPVRIRLRSSPGCVVTSVQAIDSQPASQVLANFRNSTGLDCVSQGTGWSLRREKGNARKKNPQFKRPGPVLTPAPQATDLDHSGEEGSGSEDDALPAAVAKPGRIPPPSIRVQRRWKSGVSAGCSASRRLSLDQSKLPVLEHPVGGGSAARPYVLRSLFRESGCLSAGQPANGVKTSLSYLKIVGLEKDVLTDDDLLGRIDCDEEFLCVLLLREYVDDVSGLARVSVRLPHNGKVIDTFSRCCEFSAKFSGCPNHSGLEPDFASVSEQVVSTKADVLLQGTILSTTFESGSESDWVSEQSDSQVPSAPANDSEEDSDWEDFKDEILEEDLPRLGLMKTDPDFFADPLEWQLADENWPSASTQFSHNTAFEGVDEEPVPSWFYSTSDPSKLLPEKNSQTVREVGCGDLLNPTQDTDSESGQDHSQGRGASTAAQPTVKQPHQLSHSGFLLEIADELDMTFVQHDTLITVGRT</sequence>
<reference evidence="2 3" key="1">
    <citation type="submission" date="2024-09" db="EMBL/GenBank/DDBJ databases">
        <title>Chromosome-scale assembly of Riccia sorocarpa.</title>
        <authorList>
            <person name="Paukszto L."/>
        </authorList>
    </citation>
    <scope>NUCLEOTIDE SEQUENCE [LARGE SCALE GENOMIC DNA]</scope>
    <source>
        <strain evidence="2">LP-2024</strain>
        <tissue evidence="2">Aerial parts of the thallus</tissue>
    </source>
</reference>
<feature type="compositionally biased region" description="Polar residues" evidence="1">
    <location>
        <begin position="460"/>
        <end position="475"/>
    </location>
</feature>
<comment type="caution">
    <text evidence="2">The sequence shown here is derived from an EMBL/GenBank/DDBJ whole genome shotgun (WGS) entry which is preliminary data.</text>
</comment>
<feature type="region of interest" description="Disordered" evidence="1">
    <location>
        <begin position="438"/>
        <end position="475"/>
    </location>
</feature>
<evidence type="ECO:0000313" key="2">
    <source>
        <dbReference type="EMBL" id="KAL3692441.1"/>
    </source>
</evidence>
<accession>A0ABD3HQN0</accession>